<organism evidence="2 3">
    <name type="scientific">Nocardia arthritidis</name>
    <dbReference type="NCBI Taxonomy" id="228602"/>
    <lineage>
        <taxon>Bacteria</taxon>
        <taxon>Bacillati</taxon>
        <taxon>Actinomycetota</taxon>
        <taxon>Actinomycetes</taxon>
        <taxon>Mycobacteriales</taxon>
        <taxon>Nocardiaceae</taxon>
        <taxon>Nocardia</taxon>
    </lineage>
</organism>
<dbReference type="Gene3D" id="3.30.70.100">
    <property type="match status" value="1"/>
</dbReference>
<feature type="domain" description="ABM" evidence="1">
    <location>
        <begin position="23"/>
        <end position="84"/>
    </location>
</feature>
<sequence>MSTANCLDTKRFQEAQVETTVELTRFTVAPEQVSAMLAARPAMVADFESDRTGFLGARLIRLPNDEWLDVVEWRSAEDFAASRAKGPNLPGIAAFFATLGGLVSDETGTLAHAGESARRGL</sequence>
<keyword evidence="3" id="KW-1185">Reference proteome</keyword>
<dbReference type="SUPFAM" id="SSF54909">
    <property type="entry name" value="Dimeric alpha+beta barrel"/>
    <property type="match status" value="1"/>
</dbReference>
<dbReference type="AlphaFoldDB" id="A0A6G9YMA6"/>
<dbReference type="Pfam" id="PF03992">
    <property type="entry name" value="ABM"/>
    <property type="match status" value="1"/>
</dbReference>
<dbReference type="InterPro" id="IPR011008">
    <property type="entry name" value="Dimeric_a/b-barrel"/>
</dbReference>
<accession>A0A6G9YMA6</accession>
<dbReference type="InterPro" id="IPR007138">
    <property type="entry name" value="ABM_dom"/>
</dbReference>
<dbReference type="KEGG" id="nah:F5544_31635"/>
<evidence type="ECO:0000259" key="1">
    <source>
        <dbReference type="Pfam" id="PF03992"/>
    </source>
</evidence>
<evidence type="ECO:0000313" key="3">
    <source>
        <dbReference type="Proteomes" id="UP000503540"/>
    </source>
</evidence>
<reference evidence="2 3" key="1">
    <citation type="journal article" date="2019" name="ACS Chem. Biol.">
        <title>Identification and Mobilization of a Cryptic Antibiotic Biosynthesis Gene Locus from a Human-Pathogenic Nocardia Isolate.</title>
        <authorList>
            <person name="Herisse M."/>
            <person name="Ishida K."/>
            <person name="Porter J.L."/>
            <person name="Howden B."/>
            <person name="Hertweck C."/>
            <person name="Stinear T.P."/>
            <person name="Pidot S.J."/>
        </authorList>
    </citation>
    <scope>NUCLEOTIDE SEQUENCE [LARGE SCALE GENOMIC DNA]</scope>
    <source>
        <strain evidence="2 3">AUSMDU00012717</strain>
    </source>
</reference>
<gene>
    <name evidence="2" type="ORF">F5544_31635</name>
</gene>
<evidence type="ECO:0000313" key="2">
    <source>
        <dbReference type="EMBL" id="QIS14166.1"/>
    </source>
</evidence>
<name>A0A6G9YMA6_9NOCA</name>
<proteinExistence type="predicted"/>
<protein>
    <recommendedName>
        <fullName evidence="1">ABM domain-containing protein</fullName>
    </recommendedName>
</protein>
<dbReference type="EMBL" id="CP046172">
    <property type="protein sequence ID" value="QIS14166.1"/>
    <property type="molecule type" value="Genomic_DNA"/>
</dbReference>
<dbReference type="Proteomes" id="UP000503540">
    <property type="component" value="Chromosome"/>
</dbReference>